<dbReference type="GeneID" id="187444"/>
<dbReference type="OMA" id="RIFCPAF"/>
<dbReference type="KEGG" id="cel:CELE_M04D8.5"/>
<dbReference type="UCSC" id="M04D8.5">
    <property type="organism name" value="c. elegans"/>
</dbReference>
<feature type="transmembrane region" description="Helical" evidence="1">
    <location>
        <begin position="48"/>
        <end position="74"/>
    </location>
</feature>
<dbReference type="InParanoid" id="Q21510"/>
<keyword evidence="2" id="KW-0675">Receptor</keyword>
<evidence type="ECO:0000313" key="2">
    <source>
        <dbReference type="EMBL" id="CAA83613.1"/>
    </source>
</evidence>
<dbReference type="AlphaFoldDB" id="Q21510"/>
<reference evidence="2 3" key="1">
    <citation type="journal article" date="1998" name="Science">
        <title>Genome sequence of the nematode C. elegans: a platform for investigating biology.</title>
        <authorList>
            <consortium name="The C. elegans sequencing consortium"/>
            <person name="Sulson J.E."/>
            <person name="Waterston R."/>
        </authorList>
    </citation>
    <scope>NUCLEOTIDE SEQUENCE [LARGE SCALE GENOMIC DNA]</scope>
    <source>
        <strain evidence="2 3">Bristol N2</strain>
    </source>
</reference>
<dbReference type="AGR" id="WB:WBGene00010863"/>
<feature type="transmembrane region" description="Helical" evidence="1">
    <location>
        <begin position="86"/>
        <end position="106"/>
    </location>
</feature>
<dbReference type="PIR" id="S43592">
    <property type="entry name" value="S43592"/>
</dbReference>
<dbReference type="FunCoup" id="Q21510">
    <property type="interactions" value="811"/>
</dbReference>
<dbReference type="Bgee" id="WBGene00010863">
    <property type="expression patterns" value="Expressed in material anatomical entity and 2 other cell types or tissues"/>
</dbReference>
<keyword evidence="1" id="KW-1133">Transmembrane helix</keyword>
<dbReference type="WormBase" id="M04D8.5">
    <property type="protein sequence ID" value="CE00623"/>
    <property type="gene ID" value="WBGene00010863"/>
</dbReference>
<evidence type="ECO:0000256" key="1">
    <source>
        <dbReference type="SAM" id="Phobius"/>
    </source>
</evidence>
<dbReference type="Proteomes" id="UP000001940">
    <property type="component" value="Chromosome III"/>
</dbReference>
<evidence type="ECO:0000313" key="3">
    <source>
        <dbReference type="Proteomes" id="UP000001940"/>
    </source>
</evidence>
<keyword evidence="3" id="KW-1185">Reference proteome</keyword>
<protein>
    <submittedName>
        <fullName evidence="2">Serpentine Receptor, class H</fullName>
    </submittedName>
</protein>
<dbReference type="EMBL" id="BX284603">
    <property type="protein sequence ID" value="CAA83613.1"/>
    <property type="molecule type" value="Genomic_DNA"/>
</dbReference>
<feature type="transmembrane region" description="Helical" evidence="1">
    <location>
        <begin position="23"/>
        <end position="42"/>
    </location>
</feature>
<sequence>MGEVTRIFCPAFLSLSTISHTRALILAFDFQCLAVFFLMFLIDPNPHLRIYFMFYISLFTLPTAYVVVFGDRIWMRVAFVCQLTRMVFIGFHNVFYPIFVAAYIAIGYENHHPGTTSDEILMHSTSYGEPAKLFQIYRLQMMLKTTPDVSVDGSEVDLEDDKYESSVTKTETETIGSCNSGDAVLVNNI</sequence>
<dbReference type="CTD" id="187444"/>
<keyword evidence="1" id="KW-0472">Membrane</keyword>
<dbReference type="RefSeq" id="NP_499226.1">
    <property type="nucleotide sequence ID" value="NM_066825.1"/>
</dbReference>
<name>Q21510_CAEEL</name>
<evidence type="ECO:0000313" key="4">
    <source>
        <dbReference type="WormBase" id="M04D8.5"/>
    </source>
</evidence>
<organism evidence="2 3">
    <name type="scientific">Caenorhabditis elegans</name>
    <dbReference type="NCBI Taxonomy" id="6239"/>
    <lineage>
        <taxon>Eukaryota</taxon>
        <taxon>Metazoa</taxon>
        <taxon>Ecdysozoa</taxon>
        <taxon>Nematoda</taxon>
        <taxon>Chromadorea</taxon>
        <taxon>Rhabditida</taxon>
        <taxon>Rhabditina</taxon>
        <taxon>Rhabditomorpha</taxon>
        <taxon>Rhabditoidea</taxon>
        <taxon>Rhabditidae</taxon>
        <taxon>Peloderinae</taxon>
        <taxon>Caenorhabditis</taxon>
    </lineage>
</organism>
<proteinExistence type="predicted"/>
<dbReference type="PaxDb" id="6239-M04D8.5"/>
<dbReference type="OrthoDB" id="5800618at2759"/>
<dbReference type="HOGENOM" id="CLU_123506_0_0_1"/>
<gene>
    <name evidence="2" type="ORF">CELE_M04D8.5</name>
    <name evidence="2 4" type="ORF">M04D8.5</name>
</gene>
<keyword evidence="1" id="KW-0812">Transmembrane</keyword>
<dbReference type="eggNOG" id="ENOG502TI0N">
    <property type="taxonomic scope" value="Eukaryota"/>
</dbReference>
<accession>Q21510</accession>